<organism evidence="4">
    <name type="scientific">Desulfobacca acetoxidans</name>
    <dbReference type="NCBI Taxonomy" id="60893"/>
    <lineage>
        <taxon>Bacteria</taxon>
        <taxon>Pseudomonadati</taxon>
        <taxon>Thermodesulfobacteriota</taxon>
        <taxon>Desulfobaccia</taxon>
        <taxon>Desulfobaccales</taxon>
        <taxon>Desulfobaccaceae</taxon>
        <taxon>Desulfobacca</taxon>
    </lineage>
</organism>
<sequence length="346" mass="37408">MPARKTRLSKGISIVLLLMLLSWTIPAEVLARAGRGLSGGGSFGSRGSRSTTPVRPYTPPSSPGIQPTTPTRPTPTLTPRAGAPAPPLQTPTGGFWRNFGGGILGGLAGGMLAHWLFGGAPAQAAPQGTGGLGGFGLLDLILVAGIAYLAYRLFIRRPSEQTAGVPGSYQSSLPAGSALQPPYSDQQGLPPAAEEWDLEKGLKQIQAMDPLFSEDRFKDQVMDYFFKIQGAWVDRDLNTVKHLLTGEMFRLLQDDAEKMRREGQINKLDNMAVREVNVTEAWQESGQDYVTVRIYATLLDYTVDENTGAIISGSKTEPSKFEEYWTFTRPSGNHPWQLSAISQADG</sequence>
<dbReference type="InterPro" id="IPR007379">
    <property type="entry name" value="Tim44-like_dom"/>
</dbReference>
<accession>A0A7C3UZQ8</accession>
<evidence type="ECO:0000313" key="4">
    <source>
        <dbReference type="EMBL" id="HGF35618.1"/>
    </source>
</evidence>
<name>A0A7C3UZQ8_9BACT</name>
<dbReference type="InterPro" id="IPR032710">
    <property type="entry name" value="NTF2-like_dom_sf"/>
</dbReference>
<feature type="transmembrane region" description="Helical" evidence="2">
    <location>
        <begin position="129"/>
        <end position="151"/>
    </location>
</feature>
<keyword evidence="2" id="KW-0812">Transmembrane</keyword>
<dbReference type="Gene3D" id="3.10.450.240">
    <property type="match status" value="1"/>
</dbReference>
<keyword evidence="2" id="KW-0472">Membrane</keyword>
<dbReference type="SUPFAM" id="SSF54427">
    <property type="entry name" value="NTF2-like"/>
    <property type="match status" value="1"/>
</dbReference>
<feature type="region of interest" description="Disordered" evidence="1">
    <location>
        <begin position="38"/>
        <end position="87"/>
    </location>
</feature>
<gene>
    <name evidence="4" type="ORF">ENW96_14765</name>
</gene>
<dbReference type="Pfam" id="PF04280">
    <property type="entry name" value="Tim44"/>
    <property type="match status" value="1"/>
</dbReference>
<keyword evidence="2" id="KW-1133">Transmembrane helix</keyword>
<feature type="transmembrane region" description="Helical" evidence="2">
    <location>
        <begin position="95"/>
        <end position="117"/>
    </location>
</feature>
<protein>
    <submittedName>
        <fullName evidence="4">Tim44 domain-containing protein</fullName>
    </submittedName>
</protein>
<comment type="caution">
    <text evidence="4">The sequence shown here is derived from an EMBL/GenBank/DDBJ whole genome shotgun (WGS) entry which is preliminary data.</text>
</comment>
<evidence type="ECO:0000259" key="3">
    <source>
        <dbReference type="SMART" id="SM00978"/>
    </source>
</evidence>
<dbReference type="AlphaFoldDB" id="A0A7C3UZQ8"/>
<evidence type="ECO:0000256" key="2">
    <source>
        <dbReference type="SAM" id="Phobius"/>
    </source>
</evidence>
<reference evidence="4" key="1">
    <citation type="journal article" date="2020" name="mSystems">
        <title>Genome- and Community-Level Interaction Insights into Carbon Utilization and Element Cycling Functions of Hydrothermarchaeota in Hydrothermal Sediment.</title>
        <authorList>
            <person name="Zhou Z."/>
            <person name="Liu Y."/>
            <person name="Xu W."/>
            <person name="Pan J."/>
            <person name="Luo Z.H."/>
            <person name="Li M."/>
        </authorList>
    </citation>
    <scope>NUCLEOTIDE SEQUENCE [LARGE SCALE GENOMIC DNA]</scope>
    <source>
        <strain evidence="4">SpSt-897</strain>
    </source>
</reference>
<proteinExistence type="predicted"/>
<dbReference type="PANTHER" id="PTHR41542:SF1">
    <property type="entry name" value="BLL5807 PROTEIN"/>
    <property type="match status" value="1"/>
</dbReference>
<dbReference type="PANTHER" id="PTHR41542">
    <property type="entry name" value="BLL5807 PROTEIN"/>
    <property type="match status" value="1"/>
</dbReference>
<feature type="compositionally biased region" description="Low complexity" evidence="1">
    <location>
        <begin position="67"/>
        <end position="83"/>
    </location>
</feature>
<dbReference type="SMART" id="SM00978">
    <property type="entry name" value="Tim44"/>
    <property type="match status" value="1"/>
</dbReference>
<feature type="domain" description="Tim44-like" evidence="3">
    <location>
        <begin position="198"/>
        <end position="343"/>
    </location>
</feature>
<dbReference type="EMBL" id="DTMF01000355">
    <property type="protein sequence ID" value="HGF35618.1"/>
    <property type="molecule type" value="Genomic_DNA"/>
</dbReference>
<evidence type="ECO:0000256" key="1">
    <source>
        <dbReference type="SAM" id="MobiDB-lite"/>
    </source>
</evidence>